<sequence length="256" mass="29079">METAETTVAVLVLPDDVLAGILGRLPPRSLAASRCVCTSWRGLVDDRRLLLRHVLPHSVRFLFLNCSEYCGGHAHWLACPTTKEEGEGPRIRNLFRSILRKKPYNNLHYVVDHCNGLVLFEDDEAKYLCNPATRWWVRLPPCDWGRGSTFVVFDPAAALGGEEHDDGQQQQQQAEEEENGAWGLGDWPPPTWTCHVISSMNMEWEERVFVREGPEGEALPLEDWEKFLSCSGAYCHVTLYMLHCRGAYVTRLVLVD</sequence>
<protein>
    <recommendedName>
        <fullName evidence="2">F-box domain-containing protein</fullName>
    </recommendedName>
</protein>
<dbReference type="InterPro" id="IPR036047">
    <property type="entry name" value="F-box-like_dom_sf"/>
</dbReference>
<dbReference type="EMBL" id="CP144745">
    <property type="protein sequence ID" value="WVZ50019.1"/>
    <property type="molecule type" value="Genomic_DNA"/>
</dbReference>
<dbReference type="PANTHER" id="PTHR34591:SF43">
    <property type="entry name" value="F-BOX DOMAIN-CONTAINING PROTEIN"/>
    <property type="match status" value="1"/>
</dbReference>
<dbReference type="Pfam" id="PF12937">
    <property type="entry name" value="F-box-like"/>
    <property type="match status" value="1"/>
</dbReference>
<dbReference type="Gene3D" id="1.20.1280.50">
    <property type="match status" value="1"/>
</dbReference>
<feature type="region of interest" description="Disordered" evidence="1">
    <location>
        <begin position="161"/>
        <end position="182"/>
    </location>
</feature>
<dbReference type="PANTHER" id="PTHR34591">
    <property type="entry name" value="OS03G0653100 PROTEIN-RELATED"/>
    <property type="match status" value="1"/>
</dbReference>
<dbReference type="InterPro" id="IPR001810">
    <property type="entry name" value="F-box_dom"/>
</dbReference>
<organism evidence="3 4">
    <name type="scientific">Paspalum notatum var. saurae</name>
    <dbReference type="NCBI Taxonomy" id="547442"/>
    <lineage>
        <taxon>Eukaryota</taxon>
        <taxon>Viridiplantae</taxon>
        <taxon>Streptophyta</taxon>
        <taxon>Embryophyta</taxon>
        <taxon>Tracheophyta</taxon>
        <taxon>Spermatophyta</taxon>
        <taxon>Magnoliopsida</taxon>
        <taxon>Liliopsida</taxon>
        <taxon>Poales</taxon>
        <taxon>Poaceae</taxon>
        <taxon>PACMAD clade</taxon>
        <taxon>Panicoideae</taxon>
        <taxon>Andropogonodae</taxon>
        <taxon>Paspaleae</taxon>
        <taxon>Paspalinae</taxon>
        <taxon>Paspalum</taxon>
    </lineage>
</organism>
<evidence type="ECO:0000256" key="1">
    <source>
        <dbReference type="SAM" id="MobiDB-lite"/>
    </source>
</evidence>
<proteinExistence type="predicted"/>
<evidence type="ECO:0000259" key="2">
    <source>
        <dbReference type="PROSITE" id="PS50181"/>
    </source>
</evidence>
<dbReference type="SMART" id="SM00256">
    <property type="entry name" value="FBOX"/>
    <property type="match status" value="1"/>
</dbReference>
<gene>
    <name evidence="3" type="ORF">U9M48_001318</name>
</gene>
<keyword evidence="4" id="KW-1185">Reference proteome</keyword>
<evidence type="ECO:0000313" key="3">
    <source>
        <dbReference type="EMBL" id="WVZ50019.1"/>
    </source>
</evidence>
<dbReference type="Proteomes" id="UP001341281">
    <property type="component" value="Chromosome 01"/>
</dbReference>
<dbReference type="PROSITE" id="PS50181">
    <property type="entry name" value="FBOX"/>
    <property type="match status" value="1"/>
</dbReference>
<dbReference type="SUPFAM" id="SSF81383">
    <property type="entry name" value="F-box domain"/>
    <property type="match status" value="1"/>
</dbReference>
<accession>A0AAQ3PJ86</accession>
<name>A0AAQ3PJ86_PASNO</name>
<reference evidence="3 4" key="1">
    <citation type="submission" date="2024-02" db="EMBL/GenBank/DDBJ databases">
        <title>High-quality chromosome-scale genome assembly of Pensacola bahiagrass (Paspalum notatum Flugge var. saurae).</title>
        <authorList>
            <person name="Vega J.M."/>
            <person name="Podio M."/>
            <person name="Orjuela J."/>
            <person name="Siena L.A."/>
            <person name="Pessino S.C."/>
            <person name="Combes M.C."/>
            <person name="Mariac C."/>
            <person name="Albertini E."/>
            <person name="Pupilli F."/>
            <person name="Ortiz J.P.A."/>
            <person name="Leblanc O."/>
        </authorList>
    </citation>
    <scope>NUCLEOTIDE SEQUENCE [LARGE SCALE GENOMIC DNA]</scope>
    <source>
        <strain evidence="3">R1</strain>
        <tissue evidence="3">Leaf</tissue>
    </source>
</reference>
<evidence type="ECO:0000313" key="4">
    <source>
        <dbReference type="Proteomes" id="UP001341281"/>
    </source>
</evidence>
<dbReference type="AlphaFoldDB" id="A0AAQ3PJ86"/>
<feature type="domain" description="F-box" evidence="2">
    <location>
        <begin position="7"/>
        <end position="54"/>
    </location>
</feature>